<dbReference type="AlphaFoldDB" id="A0A7Y9FKK3"/>
<name>A0A7Y9FKK3_9SPHN</name>
<dbReference type="Pfam" id="PF08448">
    <property type="entry name" value="PAS_4"/>
    <property type="match status" value="1"/>
</dbReference>
<dbReference type="PANTHER" id="PTHR44757:SF2">
    <property type="entry name" value="BIOFILM ARCHITECTURE MAINTENANCE PROTEIN MBAA"/>
    <property type="match status" value="1"/>
</dbReference>
<dbReference type="Gene3D" id="3.30.70.270">
    <property type="match status" value="1"/>
</dbReference>
<dbReference type="CDD" id="cd01949">
    <property type="entry name" value="GGDEF"/>
    <property type="match status" value="1"/>
</dbReference>
<dbReference type="InterPro" id="IPR029787">
    <property type="entry name" value="Nucleotide_cyclase"/>
</dbReference>
<dbReference type="NCBIfam" id="TIGR00254">
    <property type="entry name" value="GGDEF"/>
    <property type="match status" value="1"/>
</dbReference>
<dbReference type="FunFam" id="3.30.70.270:FF:000001">
    <property type="entry name" value="Diguanylate cyclase domain protein"/>
    <property type="match status" value="1"/>
</dbReference>
<feature type="domain" description="GGDEF" evidence="1">
    <location>
        <begin position="275"/>
        <end position="408"/>
    </location>
</feature>
<comment type="caution">
    <text evidence="2">The sequence shown here is derived from an EMBL/GenBank/DDBJ whole genome shotgun (WGS) entry which is preliminary data.</text>
</comment>
<dbReference type="Pfam" id="PF00990">
    <property type="entry name" value="GGDEF"/>
    <property type="match status" value="1"/>
</dbReference>
<dbReference type="SUPFAM" id="SSF55073">
    <property type="entry name" value="Nucleotide cyclase"/>
    <property type="match status" value="1"/>
</dbReference>
<sequence>MGLVECDAVGSIAMVNPHAMQHLFPLAGERDIDNLFSILERHAPEIRTMVADHPRDTGRVCDGHRITVDLGNGRAGSAPKVLACSVVKLGPDRLMATIADISAQVAQEQRLRQADAWFSTLLDRINDYAVVNLSTAGFILTANEAFAQQTGRSCAEVMGRDLGDILRCEGGADPAALHDQLAVAARDGWHLIEGWQCRASGERYWCQRLVVARQDAEGAGPDGFSVVLRDVPRRGAVTEDLRRLLTCDHLTGAANRMHFRQCLDRMHTGWQSTARGAALVMLDLDYFKRVNDAYGHPVGDELLCAVAKVCMALMPRGATFARLGGEEFAALLPDHDGDAAEALAEAMRREVAAIVVPVAGGILKATASLGCATLAEADGNIDRLIALADERLYAAKHEGRDRVCGARALAA</sequence>
<dbReference type="InterPro" id="IPR052155">
    <property type="entry name" value="Biofilm_reg_signaling"/>
</dbReference>
<accession>A0A7Y9FKK3</accession>
<dbReference type="InterPro" id="IPR000014">
    <property type="entry name" value="PAS"/>
</dbReference>
<dbReference type="InterPro" id="IPR043128">
    <property type="entry name" value="Rev_trsase/Diguanyl_cyclase"/>
</dbReference>
<protein>
    <submittedName>
        <fullName evidence="2">Diguanylate cyclase (GGDEF)-like protein/PAS domain S-box-containing protein</fullName>
    </submittedName>
</protein>
<evidence type="ECO:0000313" key="3">
    <source>
        <dbReference type="Proteomes" id="UP000517753"/>
    </source>
</evidence>
<dbReference type="Gene3D" id="3.30.450.20">
    <property type="entry name" value="PAS domain"/>
    <property type="match status" value="1"/>
</dbReference>
<reference evidence="2 3" key="1">
    <citation type="submission" date="2020-08" db="EMBL/GenBank/DDBJ databases">
        <title>The Agave Microbiome: Exploring the role of microbial communities in plant adaptations to desert environments.</title>
        <authorList>
            <person name="Partida-Martinez L.P."/>
        </authorList>
    </citation>
    <scope>NUCLEOTIDE SEQUENCE [LARGE SCALE GENOMIC DNA]</scope>
    <source>
        <strain evidence="2 3">AS2.3</strain>
    </source>
</reference>
<dbReference type="PANTHER" id="PTHR44757">
    <property type="entry name" value="DIGUANYLATE CYCLASE DGCP"/>
    <property type="match status" value="1"/>
</dbReference>
<dbReference type="NCBIfam" id="TIGR00229">
    <property type="entry name" value="sensory_box"/>
    <property type="match status" value="1"/>
</dbReference>
<keyword evidence="3" id="KW-1185">Reference proteome</keyword>
<dbReference type="Proteomes" id="UP000517753">
    <property type="component" value="Unassembled WGS sequence"/>
</dbReference>
<dbReference type="InterPro" id="IPR013656">
    <property type="entry name" value="PAS_4"/>
</dbReference>
<gene>
    <name evidence="2" type="ORF">HD841_000819</name>
</gene>
<dbReference type="InterPro" id="IPR000160">
    <property type="entry name" value="GGDEF_dom"/>
</dbReference>
<evidence type="ECO:0000259" key="1">
    <source>
        <dbReference type="PROSITE" id="PS50887"/>
    </source>
</evidence>
<dbReference type="InterPro" id="IPR035965">
    <property type="entry name" value="PAS-like_dom_sf"/>
</dbReference>
<dbReference type="PROSITE" id="PS50887">
    <property type="entry name" value="GGDEF"/>
    <property type="match status" value="1"/>
</dbReference>
<dbReference type="EMBL" id="JACCBY010000001">
    <property type="protein sequence ID" value="NYD89050.1"/>
    <property type="molecule type" value="Genomic_DNA"/>
</dbReference>
<evidence type="ECO:0000313" key="2">
    <source>
        <dbReference type="EMBL" id="NYD89050.1"/>
    </source>
</evidence>
<dbReference type="SMART" id="SM00267">
    <property type="entry name" value="GGDEF"/>
    <property type="match status" value="1"/>
</dbReference>
<dbReference type="GO" id="GO:0003824">
    <property type="term" value="F:catalytic activity"/>
    <property type="evidence" value="ECO:0007669"/>
    <property type="project" value="UniProtKB-ARBA"/>
</dbReference>
<dbReference type="CDD" id="cd00130">
    <property type="entry name" value="PAS"/>
    <property type="match status" value="1"/>
</dbReference>
<proteinExistence type="predicted"/>
<dbReference type="SUPFAM" id="SSF55785">
    <property type="entry name" value="PYP-like sensor domain (PAS domain)"/>
    <property type="match status" value="1"/>
</dbReference>
<organism evidence="2 3">
    <name type="scientific">Sphingomonas melonis</name>
    <dbReference type="NCBI Taxonomy" id="152682"/>
    <lineage>
        <taxon>Bacteria</taxon>
        <taxon>Pseudomonadati</taxon>
        <taxon>Pseudomonadota</taxon>
        <taxon>Alphaproteobacteria</taxon>
        <taxon>Sphingomonadales</taxon>
        <taxon>Sphingomonadaceae</taxon>
        <taxon>Sphingomonas</taxon>
    </lineage>
</organism>